<protein>
    <submittedName>
        <fullName evidence="1">Uncharacterized protein</fullName>
    </submittedName>
</protein>
<gene>
    <name evidence="1" type="ORF">Tcan_00796</name>
</gene>
<evidence type="ECO:0000313" key="2">
    <source>
        <dbReference type="Proteomes" id="UP000031036"/>
    </source>
</evidence>
<dbReference type="Proteomes" id="UP000031036">
    <property type="component" value="Unassembled WGS sequence"/>
</dbReference>
<name>A0A0B2VX63_TOXCA</name>
<reference evidence="1 2" key="1">
    <citation type="submission" date="2014-11" db="EMBL/GenBank/DDBJ databases">
        <title>Genetic blueprint of the zoonotic pathogen Toxocara canis.</title>
        <authorList>
            <person name="Zhu X.-Q."/>
            <person name="Korhonen P.K."/>
            <person name="Cai H."/>
            <person name="Young N.D."/>
            <person name="Nejsum P."/>
            <person name="von Samson-Himmelstjerna G."/>
            <person name="Boag P.R."/>
            <person name="Tan P."/>
            <person name="Li Q."/>
            <person name="Min J."/>
            <person name="Yang Y."/>
            <person name="Wang X."/>
            <person name="Fang X."/>
            <person name="Hall R.S."/>
            <person name="Hofmann A."/>
            <person name="Sternberg P.W."/>
            <person name="Jex A.R."/>
            <person name="Gasser R.B."/>
        </authorList>
    </citation>
    <scope>NUCLEOTIDE SEQUENCE [LARGE SCALE GENOMIC DNA]</scope>
    <source>
        <strain evidence="1">PN_DK_2014</strain>
    </source>
</reference>
<proteinExistence type="predicted"/>
<evidence type="ECO:0000313" key="1">
    <source>
        <dbReference type="EMBL" id="KHN86233.1"/>
    </source>
</evidence>
<dbReference type="EMBL" id="JPKZ01000639">
    <property type="protein sequence ID" value="KHN86233.1"/>
    <property type="molecule type" value="Genomic_DNA"/>
</dbReference>
<feature type="non-terminal residue" evidence="1">
    <location>
        <position position="137"/>
    </location>
</feature>
<keyword evidence="2" id="KW-1185">Reference proteome</keyword>
<sequence>MLHTAVVAFSWSLASLRRDREWIFSNPWRYARSGNLPRTARGFLYSRVPTREMRAAAEPCLIFADDWFCIVCIIARCQMRSLREFLLFFKRHLMGVASMMLRGGNWIGRRFKYIARDYSHISRVQKNLCDRKRLSSS</sequence>
<organism evidence="1 2">
    <name type="scientific">Toxocara canis</name>
    <name type="common">Canine roundworm</name>
    <dbReference type="NCBI Taxonomy" id="6265"/>
    <lineage>
        <taxon>Eukaryota</taxon>
        <taxon>Metazoa</taxon>
        <taxon>Ecdysozoa</taxon>
        <taxon>Nematoda</taxon>
        <taxon>Chromadorea</taxon>
        <taxon>Rhabditida</taxon>
        <taxon>Spirurina</taxon>
        <taxon>Ascaridomorpha</taxon>
        <taxon>Ascaridoidea</taxon>
        <taxon>Toxocaridae</taxon>
        <taxon>Toxocara</taxon>
    </lineage>
</organism>
<comment type="caution">
    <text evidence="1">The sequence shown here is derived from an EMBL/GenBank/DDBJ whole genome shotgun (WGS) entry which is preliminary data.</text>
</comment>
<dbReference type="AlphaFoldDB" id="A0A0B2VX63"/>
<accession>A0A0B2VX63</accession>